<sequence>MVLLSLWLIAAALVEVRTSADGQAGNEEMVQIDLPIKGQSEYELVTPVSTNFEGHYLSHILSANHKKRSPRDVSSNSEQLFFNITAFGRDFHLRLRPNTQLVAPGAVVEWHETSLVPENTTDPINDHQPLQTNCAYVGDIMDIPGTSVAISNCDGLVRLPFVCMCLQVFGSVAWLQCYLKSVSVFMPLPSTVDSKSLFKKSTIFLSMVARLLFLGSSELFPLFCHSSGSSQNIPYVPAYNYSTLAGPPTIP</sequence>
<dbReference type="AlphaFoldDB" id="A0A8C0KAV9"/>
<name>A0A8C0KAV9_CANLU</name>
<keyword evidence="1" id="KW-1015">Disulfide bond</keyword>
<reference evidence="4" key="1">
    <citation type="submission" date="2025-08" db="UniProtKB">
        <authorList>
            <consortium name="Ensembl"/>
        </authorList>
    </citation>
    <scope>IDENTIFICATION</scope>
</reference>
<protein>
    <recommendedName>
        <fullName evidence="3">Peptidase M12B propeptide domain-containing protein</fullName>
    </recommendedName>
</protein>
<keyword evidence="5" id="KW-1185">Reference proteome</keyword>
<dbReference type="Pfam" id="PF01562">
    <property type="entry name" value="Pep_M12B_propep"/>
    <property type="match status" value="1"/>
</dbReference>
<dbReference type="InterPro" id="IPR002870">
    <property type="entry name" value="Peptidase_M12B_N"/>
</dbReference>
<reference evidence="4" key="2">
    <citation type="submission" date="2025-09" db="UniProtKB">
        <authorList>
            <consortium name="Ensembl"/>
        </authorList>
    </citation>
    <scope>IDENTIFICATION</scope>
</reference>
<evidence type="ECO:0000259" key="3">
    <source>
        <dbReference type="Pfam" id="PF01562"/>
    </source>
</evidence>
<dbReference type="Ensembl" id="ENSCAFT00020014490.1">
    <property type="protein sequence ID" value="ENSCAFP00020012556.1"/>
    <property type="gene ID" value="ENSCAFG00020010111.1"/>
</dbReference>
<dbReference type="GeneTree" id="ENSGT00940000156085"/>
<feature type="chain" id="PRO_5034868644" description="Peptidase M12B propeptide domain-containing protein" evidence="2">
    <location>
        <begin position="23"/>
        <end position="251"/>
    </location>
</feature>
<keyword evidence="2" id="KW-0732">Signal</keyword>
<accession>A0A8C0KAV9</accession>
<evidence type="ECO:0000313" key="4">
    <source>
        <dbReference type="Ensembl" id="ENSCAFP00020012556.1"/>
    </source>
</evidence>
<proteinExistence type="predicted"/>
<evidence type="ECO:0000313" key="5">
    <source>
        <dbReference type="Proteomes" id="UP000694391"/>
    </source>
</evidence>
<organism evidence="4 5">
    <name type="scientific">Canis lupus dingo</name>
    <name type="common">dingo</name>
    <dbReference type="NCBI Taxonomy" id="286419"/>
    <lineage>
        <taxon>Eukaryota</taxon>
        <taxon>Metazoa</taxon>
        <taxon>Chordata</taxon>
        <taxon>Craniata</taxon>
        <taxon>Vertebrata</taxon>
        <taxon>Euteleostomi</taxon>
        <taxon>Mammalia</taxon>
        <taxon>Eutheria</taxon>
        <taxon>Laurasiatheria</taxon>
        <taxon>Carnivora</taxon>
        <taxon>Caniformia</taxon>
        <taxon>Canidae</taxon>
        <taxon>Canis</taxon>
    </lineage>
</organism>
<feature type="domain" description="Peptidase M12B propeptide" evidence="3">
    <location>
        <begin position="43"/>
        <end position="140"/>
    </location>
</feature>
<feature type="signal peptide" evidence="2">
    <location>
        <begin position="1"/>
        <end position="22"/>
    </location>
</feature>
<evidence type="ECO:0000256" key="2">
    <source>
        <dbReference type="SAM" id="SignalP"/>
    </source>
</evidence>
<dbReference type="Proteomes" id="UP000694391">
    <property type="component" value="Unplaced"/>
</dbReference>
<evidence type="ECO:0000256" key="1">
    <source>
        <dbReference type="ARBA" id="ARBA00023157"/>
    </source>
</evidence>